<sequence length="346" mass="38756">MFEKNENSILVTTLLITLGLITGVYWWIAHTHSINISSYFHNSLKKTVQPNSLQNNKFKEISHIPSGLFSYGGSTTWAPIRSKTEKAIETIFKKYDLRYTNPATGSPGSAVGIKMLLNNQLAFSLSSRSLKEKEYQQAQKKGFTLTEIPVAIDGVVIAVHPTLDLPGLTIDRLREIYTGKITNWEELGGPNLRIIPYSKQNEGGTVEFFIKNILRREELGSNIQGVKTTTEALRKVARNPGAIFYASAPEVVGQCGVKPLAIGRVADRFIPPYEEPFIPLSQCPRKRNQLNLEAFKNDEYPMTRRLFVIVKQNGQVDEQAGLAYAKLLLTQEGQELISKAGFVRIR</sequence>
<reference evidence="4 5" key="1">
    <citation type="journal article" date="2015" name="Genome Announc.">
        <title>Draft Genome of the Euendolithic (true boring) Cyanobacterium Mastigocoleus testarum strain BC008.</title>
        <authorList>
            <person name="Guida B.S."/>
            <person name="Garcia-Pichel F."/>
        </authorList>
    </citation>
    <scope>NUCLEOTIDE SEQUENCE [LARGE SCALE GENOMIC DNA]</scope>
    <source>
        <strain evidence="4 5">BC008</strain>
    </source>
</reference>
<organism evidence="4 5">
    <name type="scientific">Mastigocoleus testarum BC008</name>
    <dbReference type="NCBI Taxonomy" id="371196"/>
    <lineage>
        <taxon>Bacteria</taxon>
        <taxon>Bacillati</taxon>
        <taxon>Cyanobacteriota</taxon>
        <taxon>Cyanophyceae</taxon>
        <taxon>Nostocales</taxon>
        <taxon>Hapalosiphonaceae</taxon>
        <taxon>Mastigocoleus</taxon>
    </lineage>
</organism>
<protein>
    <submittedName>
        <fullName evidence="4">Phosphate ABC transporter substrate-binding protein</fullName>
    </submittedName>
</protein>
<name>A0A0V7ZFH6_9CYAN</name>
<evidence type="ECO:0000313" key="4">
    <source>
        <dbReference type="EMBL" id="KST63273.1"/>
    </source>
</evidence>
<dbReference type="OrthoDB" id="506979at2"/>
<dbReference type="SUPFAM" id="SSF53850">
    <property type="entry name" value="Periplasmic binding protein-like II"/>
    <property type="match status" value="1"/>
</dbReference>
<keyword evidence="2" id="KW-1133">Transmembrane helix</keyword>
<gene>
    <name evidence="4" type="ORF">BC008_38990</name>
</gene>
<feature type="transmembrane region" description="Helical" evidence="2">
    <location>
        <begin position="7"/>
        <end position="28"/>
    </location>
</feature>
<keyword evidence="2" id="KW-0812">Transmembrane</keyword>
<keyword evidence="1" id="KW-0732">Signal</keyword>
<comment type="caution">
    <text evidence="4">The sequence shown here is derived from an EMBL/GenBank/DDBJ whole genome shotgun (WGS) entry which is preliminary data.</text>
</comment>
<dbReference type="Gene3D" id="3.40.190.10">
    <property type="entry name" value="Periplasmic binding protein-like II"/>
    <property type="match status" value="2"/>
</dbReference>
<dbReference type="PANTHER" id="PTHR30570">
    <property type="entry name" value="PERIPLASMIC PHOSPHATE BINDING COMPONENT OF PHOSPHATE ABC TRANSPORTER"/>
    <property type="match status" value="1"/>
</dbReference>
<dbReference type="PANTHER" id="PTHR30570:SF1">
    <property type="entry name" value="PHOSPHATE-BINDING PROTEIN PSTS"/>
    <property type="match status" value="1"/>
</dbReference>
<dbReference type="Pfam" id="PF12849">
    <property type="entry name" value="PBP_like_2"/>
    <property type="match status" value="1"/>
</dbReference>
<evidence type="ECO:0000256" key="1">
    <source>
        <dbReference type="ARBA" id="ARBA00022729"/>
    </source>
</evidence>
<dbReference type="EMBL" id="LMTZ01000140">
    <property type="protein sequence ID" value="KST63273.1"/>
    <property type="molecule type" value="Genomic_DNA"/>
</dbReference>
<dbReference type="InterPro" id="IPR050811">
    <property type="entry name" value="Phosphate_ABC_transporter"/>
</dbReference>
<keyword evidence="5" id="KW-1185">Reference proteome</keyword>
<proteinExistence type="predicted"/>
<feature type="domain" description="PBP" evidence="3">
    <location>
        <begin position="71"/>
        <end position="330"/>
    </location>
</feature>
<dbReference type="InterPro" id="IPR024370">
    <property type="entry name" value="PBP_domain"/>
</dbReference>
<accession>A0A0V7ZFH6</accession>
<keyword evidence="2" id="KW-0472">Membrane</keyword>
<dbReference type="Proteomes" id="UP000053372">
    <property type="component" value="Unassembled WGS sequence"/>
</dbReference>
<evidence type="ECO:0000259" key="3">
    <source>
        <dbReference type="Pfam" id="PF12849"/>
    </source>
</evidence>
<dbReference type="RefSeq" id="WP_027841559.1">
    <property type="nucleotide sequence ID" value="NZ_LMTZ01000140.1"/>
</dbReference>
<evidence type="ECO:0000313" key="5">
    <source>
        <dbReference type="Proteomes" id="UP000053372"/>
    </source>
</evidence>
<evidence type="ECO:0000256" key="2">
    <source>
        <dbReference type="SAM" id="Phobius"/>
    </source>
</evidence>
<dbReference type="CDD" id="cd13566">
    <property type="entry name" value="PBP2_phosphate"/>
    <property type="match status" value="1"/>
</dbReference>
<dbReference type="AlphaFoldDB" id="A0A0V7ZFH6"/>